<dbReference type="InterPro" id="IPR009351">
    <property type="entry name" value="AlkZ-like"/>
</dbReference>
<organism evidence="1 2">
    <name type="scientific">Mucilaginibacter pocheonensis</name>
    <dbReference type="NCBI Taxonomy" id="398050"/>
    <lineage>
        <taxon>Bacteria</taxon>
        <taxon>Pseudomonadati</taxon>
        <taxon>Bacteroidota</taxon>
        <taxon>Sphingobacteriia</taxon>
        <taxon>Sphingobacteriales</taxon>
        <taxon>Sphingobacteriaceae</taxon>
        <taxon>Mucilaginibacter</taxon>
    </lineage>
</organism>
<dbReference type="Proteomes" id="UP001247620">
    <property type="component" value="Unassembled WGS sequence"/>
</dbReference>
<name>A0ABU1TEM5_9SPHI</name>
<evidence type="ECO:0000313" key="2">
    <source>
        <dbReference type="Proteomes" id="UP001247620"/>
    </source>
</evidence>
<accession>A0ABU1TEM5</accession>
<sequence>MKDHHLASQRIYNQRIYNPAFQKPEDVVKHMVAMQAQDYAGAKWAVGLRMQNTHESVIEQAISEGKILRTHLLRPTWHFVLPNDIRWLLTLTAPRINAINAAMSKKFEFTDALFTKSNVVLAKALQGNKQLTRPELLGVFEQAGIATNDLRFTLLLMRAELDQVICSGARVGKQFTYALLDDVAPAALPLTHEEALTKLASGYFTSRGPATVHDFAYWSGLTVADASIGLENVKSQLVHETIDGKTYWMPNNAEAVPSKTKAYLLPAYDEFAIAYKNRTALVNPLYLKQALHVVFDPAIIVDDQVVGTWRRTLRKNTVDVALNLFGKLNKAQTKAVEMATARYRKFLF</sequence>
<evidence type="ECO:0000313" key="1">
    <source>
        <dbReference type="EMBL" id="MDR6943320.1"/>
    </source>
</evidence>
<dbReference type="Pfam" id="PF06224">
    <property type="entry name" value="AlkZ-like"/>
    <property type="match status" value="1"/>
</dbReference>
<comment type="caution">
    <text evidence="1">The sequence shown here is derived from an EMBL/GenBank/DDBJ whole genome shotgun (WGS) entry which is preliminary data.</text>
</comment>
<dbReference type="PANTHER" id="PTHR38479:SF2">
    <property type="entry name" value="WINGED HELIX DNA-BINDING DOMAIN-CONTAINING PROTEIN"/>
    <property type="match status" value="1"/>
</dbReference>
<dbReference type="PANTHER" id="PTHR38479">
    <property type="entry name" value="LMO0824 PROTEIN"/>
    <property type="match status" value="1"/>
</dbReference>
<gene>
    <name evidence="1" type="ORF">J2W55_003173</name>
</gene>
<proteinExistence type="predicted"/>
<dbReference type="RefSeq" id="WP_310097369.1">
    <property type="nucleotide sequence ID" value="NZ_JAVDUU010000003.1"/>
</dbReference>
<protein>
    <recommendedName>
        <fullName evidence="3">Winged helix DNA-binding domain-containing protein</fullName>
    </recommendedName>
</protein>
<dbReference type="EMBL" id="JAVDUU010000003">
    <property type="protein sequence ID" value="MDR6943320.1"/>
    <property type="molecule type" value="Genomic_DNA"/>
</dbReference>
<keyword evidence="2" id="KW-1185">Reference proteome</keyword>
<reference evidence="1 2" key="1">
    <citation type="submission" date="2023-07" db="EMBL/GenBank/DDBJ databases">
        <title>Sorghum-associated microbial communities from plants grown in Nebraska, USA.</title>
        <authorList>
            <person name="Schachtman D."/>
        </authorList>
    </citation>
    <scope>NUCLEOTIDE SEQUENCE [LARGE SCALE GENOMIC DNA]</scope>
    <source>
        <strain evidence="1 2">3262</strain>
    </source>
</reference>
<evidence type="ECO:0008006" key="3">
    <source>
        <dbReference type="Google" id="ProtNLM"/>
    </source>
</evidence>